<dbReference type="EMBL" id="PELR01000336">
    <property type="protein sequence ID" value="RTH01759.1"/>
    <property type="molecule type" value="Genomic_DNA"/>
</dbReference>
<dbReference type="AlphaFoldDB" id="A0A430R2Z4"/>
<dbReference type="Proteomes" id="UP000286910">
    <property type="component" value="Unassembled WGS sequence"/>
</dbReference>
<proteinExistence type="predicted"/>
<comment type="caution">
    <text evidence="1">The sequence shown here is derived from an EMBL/GenBank/DDBJ whole genome shotgun (WGS) entry which is preliminary data.</text>
</comment>
<accession>A0A430R2Z4</accession>
<sequence>NAYLAYYNHRRPHMALGGLAPLEFLAKMQAESVPQSQMY</sequence>
<feature type="non-terminal residue" evidence="1">
    <location>
        <position position="1"/>
    </location>
</feature>
<name>A0A430R2Z4_THESC</name>
<organism evidence="1 2">
    <name type="scientific">Thermus scotoductus</name>
    <dbReference type="NCBI Taxonomy" id="37636"/>
    <lineage>
        <taxon>Bacteria</taxon>
        <taxon>Thermotogati</taxon>
        <taxon>Deinococcota</taxon>
        <taxon>Deinococci</taxon>
        <taxon>Thermales</taxon>
        <taxon>Thermaceae</taxon>
        <taxon>Thermus</taxon>
    </lineage>
</organism>
<gene>
    <name evidence="1" type="ORF">CSW45_09390</name>
</gene>
<reference evidence="1 2" key="1">
    <citation type="journal article" date="2019" name="Extremophiles">
        <title>Biogeography of thermophiles and predominance of Thermus scotoductus in domestic water heaters.</title>
        <authorList>
            <person name="Wilpiszeski R.L."/>
            <person name="Zhang Z."/>
            <person name="House C.H."/>
        </authorList>
    </citation>
    <scope>NUCLEOTIDE SEQUENCE [LARGE SCALE GENOMIC DNA]</scope>
    <source>
        <strain evidence="1 2">32_S32</strain>
    </source>
</reference>
<evidence type="ECO:0000313" key="2">
    <source>
        <dbReference type="Proteomes" id="UP000286910"/>
    </source>
</evidence>
<evidence type="ECO:0000313" key="1">
    <source>
        <dbReference type="EMBL" id="RTH01759.1"/>
    </source>
</evidence>
<protein>
    <submittedName>
        <fullName evidence="1">IS481 family transposase</fullName>
    </submittedName>
</protein>